<accession>A0ABD3NWX9</accession>
<gene>
    <name evidence="1" type="ORF">ACHAWO_006451</name>
</gene>
<dbReference type="EMBL" id="JALLPJ020000932">
    <property type="protein sequence ID" value="KAL3779466.1"/>
    <property type="molecule type" value="Genomic_DNA"/>
</dbReference>
<proteinExistence type="predicted"/>
<dbReference type="Proteomes" id="UP001530400">
    <property type="component" value="Unassembled WGS sequence"/>
</dbReference>
<dbReference type="Gene3D" id="1.25.40.420">
    <property type="match status" value="1"/>
</dbReference>
<reference evidence="1 2" key="1">
    <citation type="submission" date="2024-10" db="EMBL/GenBank/DDBJ databases">
        <title>Updated reference genomes for cyclostephanoid diatoms.</title>
        <authorList>
            <person name="Roberts W.R."/>
            <person name="Alverson A.J."/>
        </authorList>
    </citation>
    <scope>NUCLEOTIDE SEQUENCE [LARGE SCALE GENOMIC DNA]</scope>
    <source>
        <strain evidence="1 2">AJA010-31</strain>
    </source>
</reference>
<comment type="caution">
    <text evidence="1">The sequence shown here is derived from an EMBL/GenBank/DDBJ whole genome shotgun (WGS) entry which is preliminary data.</text>
</comment>
<evidence type="ECO:0000313" key="2">
    <source>
        <dbReference type="Proteomes" id="UP001530400"/>
    </source>
</evidence>
<dbReference type="CDD" id="cd14733">
    <property type="entry name" value="BACK"/>
    <property type="match status" value="1"/>
</dbReference>
<name>A0ABD3NWX9_9STRA</name>
<dbReference type="AlphaFoldDB" id="A0ABD3NWX9"/>
<evidence type="ECO:0000313" key="1">
    <source>
        <dbReference type="EMBL" id="KAL3779466.1"/>
    </source>
</evidence>
<protein>
    <submittedName>
        <fullName evidence="1">Uncharacterized protein</fullName>
    </submittedName>
</protein>
<organism evidence="1 2">
    <name type="scientific">Cyclotella atomus</name>
    <dbReference type="NCBI Taxonomy" id="382360"/>
    <lineage>
        <taxon>Eukaryota</taxon>
        <taxon>Sar</taxon>
        <taxon>Stramenopiles</taxon>
        <taxon>Ochrophyta</taxon>
        <taxon>Bacillariophyta</taxon>
        <taxon>Coscinodiscophyceae</taxon>
        <taxon>Thalassiosirophycidae</taxon>
        <taxon>Stephanodiscales</taxon>
        <taxon>Stephanodiscaceae</taxon>
        <taxon>Cyclotella</taxon>
    </lineage>
</organism>
<keyword evidence="2" id="KW-1185">Reference proteome</keyword>
<sequence>MCEENTETSPLVINDVDPDVFTVDNAVDEFLKADGNCCNVVKDAAKKFIVEHAKEIVESDSFARLHESLPLMKEVVGALADNGKKRKHDDIDDEDDMENSRDQAAGCCVNSFGYLLSSMLIAKTV</sequence>